<feature type="domain" description="ABC1 atypical kinase-like" evidence="2">
    <location>
        <begin position="380"/>
        <end position="612"/>
    </location>
</feature>
<dbReference type="PANTHER" id="PTHR45890">
    <property type="entry name" value="AARF DOMAIN CONTAINING KINASE 2 (PREDICTED)"/>
    <property type="match status" value="1"/>
</dbReference>
<reference evidence="3 4" key="1">
    <citation type="submission" date="2019-07" db="EMBL/GenBank/DDBJ databases">
        <authorList>
            <person name="Friedrich A."/>
            <person name="Schacherer J."/>
        </authorList>
    </citation>
    <scope>NUCLEOTIDE SEQUENCE [LARGE SCALE GENOMIC DNA]</scope>
</reference>
<evidence type="ECO:0000256" key="1">
    <source>
        <dbReference type="ARBA" id="ARBA00009670"/>
    </source>
</evidence>
<dbReference type="Pfam" id="PF03109">
    <property type="entry name" value="ABC1"/>
    <property type="match status" value="2"/>
</dbReference>
<evidence type="ECO:0000313" key="3">
    <source>
        <dbReference type="EMBL" id="VUG20150.1"/>
    </source>
</evidence>
<proteinExistence type="inferred from homology"/>
<keyword evidence="4" id="KW-1185">Reference proteome</keyword>
<dbReference type="CDD" id="cd13971">
    <property type="entry name" value="ADCK2-like"/>
    <property type="match status" value="1"/>
</dbReference>
<dbReference type="GO" id="GO:0005739">
    <property type="term" value="C:mitochondrion"/>
    <property type="evidence" value="ECO:0007669"/>
    <property type="project" value="TreeGrafter"/>
</dbReference>
<dbReference type="InterPro" id="IPR052402">
    <property type="entry name" value="ADCK_kinase"/>
</dbReference>
<dbReference type="EMBL" id="CABFWN010000006">
    <property type="protein sequence ID" value="VUG20150.1"/>
    <property type="molecule type" value="Genomic_DNA"/>
</dbReference>
<name>A0A7D9D1S4_DEKBR</name>
<dbReference type="Proteomes" id="UP000478008">
    <property type="component" value="Unassembled WGS sequence"/>
</dbReference>
<dbReference type="PANTHER" id="PTHR45890:SF1">
    <property type="entry name" value="AARF DOMAIN CONTAINING KINASE 2"/>
    <property type="match status" value="1"/>
</dbReference>
<accession>A0A7D9D1S4</accession>
<organism evidence="3 4">
    <name type="scientific">Dekkera bruxellensis</name>
    <name type="common">Brettanomyces custersii</name>
    <dbReference type="NCBI Taxonomy" id="5007"/>
    <lineage>
        <taxon>Eukaryota</taxon>
        <taxon>Fungi</taxon>
        <taxon>Dikarya</taxon>
        <taxon>Ascomycota</taxon>
        <taxon>Saccharomycotina</taxon>
        <taxon>Pichiomycetes</taxon>
        <taxon>Pichiales</taxon>
        <taxon>Pichiaceae</taxon>
        <taxon>Brettanomyces</taxon>
    </lineage>
</organism>
<evidence type="ECO:0000259" key="2">
    <source>
        <dbReference type="Pfam" id="PF03109"/>
    </source>
</evidence>
<dbReference type="InterPro" id="IPR011009">
    <property type="entry name" value="Kinase-like_dom_sf"/>
</dbReference>
<protein>
    <submittedName>
        <fullName evidence="3">DEBR0S6_09054g1_1</fullName>
    </submittedName>
</protein>
<gene>
    <name evidence="3" type="ORF">DEBR0S6_09054G</name>
</gene>
<dbReference type="SUPFAM" id="SSF56112">
    <property type="entry name" value="Protein kinase-like (PK-like)"/>
    <property type="match status" value="1"/>
</dbReference>
<comment type="similarity">
    <text evidence="1">Belongs to the protein kinase superfamily. ADCK protein kinase family.</text>
</comment>
<feature type="domain" description="ABC1 atypical kinase-like" evidence="2">
    <location>
        <begin position="306"/>
        <end position="358"/>
    </location>
</feature>
<dbReference type="InterPro" id="IPR004147">
    <property type="entry name" value="ABC1_dom"/>
</dbReference>
<evidence type="ECO:0000313" key="4">
    <source>
        <dbReference type="Proteomes" id="UP000478008"/>
    </source>
</evidence>
<dbReference type="AlphaFoldDB" id="A0A7D9D1S4"/>
<dbReference type="InterPro" id="IPR044095">
    <property type="entry name" value="ADCK2_dom"/>
</dbReference>
<sequence>MNPEFTNPYNFNYGFINLECNKNCIISHISIERLLEMSRLPLAISRAFAGGIQSRASARLTCTARLAHINSFQTVNISTSLRPYIILRGNLHAHAFDAIGFSRTSKSYRRYYTTTSDARYRKPHGRIFYSGLTATLVCIMVISNTKNIMNDNKMDQNNLEWGTQNLNNINADDNNDGDTFEMELYNASNREYEQEIKAKREKEVSRKYVGILLRIRYLVQDYILEPLITLSRLCELTILFFPVILSYPIVFFGHRNRKGEHAGALRWYKFVRIAAETAGASFIKLGQWAASRTDIFSSGLCNELSKLHSNARSHSFAATKKLIKQEFNGMNVDDLFDEIYPIPIGTGAIAQVYLAKVSSRFVTDYIRPMHIGEQGEGAHDKFVAVKVEHPGARMSIERDLKIMKFFANFISCLPTMEWLSLPQEVDQFAMMMRLQLDMRIEAKNLERFRKNFKKSLDVKFPVPWFSSRRVLIEERVQGIGMSRVLELKRLNNKHMSKQVSDVIVDSFLKMLILDNFVHADLHAGNMIIRFVRMSSNGKKILSNEEETDRLMSELSQNKYEENATLEKKLEEMYEENYRPQVCFIDTGLITELNDRNRYNFLSLFNALSQFDGYRAGELMIERSKTPETAINTELFKYKVEKLVDQVRKRTFTLGSISIGDILEQMLSMVRLHHVRMEGDFVTVIVAILLLEGIGRQLDPDLDLFARCVFAWYFGVPTV</sequence>